<gene>
    <name evidence="1" type="ORF">J2Z66_005992</name>
</gene>
<protein>
    <submittedName>
        <fullName evidence="1">Uncharacterized protein</fullName>
    </submittedName>
</protein>
<keyword evidence="2" id="KW-1185">Reference proteome</keyword>
<sequence>MTLQLVPLEIPSDWTVVWNHFFEINPDDFHDESYPYEMELHEDIFYFRNEKKGLILDLGWYPSMSPEGTYTLYLVKIGDEETGPEYWDNPILKYRSRNINEITNKIHKIFDKVAND</sequence>
<dbReference type="RefSeq" id="WP_209976194.1">
    <property type="nucleotide sequence ID" value="NZ_JAGGLB010000025.1"/>
</dbReference>
<accession>A0ABS4J3D1</accession>
<evidence type="ECO:0000313" key="2">
    <source>
        <dbReference type="Proteomes" id="UP001519287"/>
    </source>
</evidence>
<dbReference type="EMBL" id="JAGGLB010000025">
    <property type="protein sequence ID" value="MBP1994356.1"/>
    <property type="molecule type" value="Genomic_DNA"/>
</dbReference>
<name>A0ABS4J3D1_9BACL</name>
<evidence type="ECO:0000313" key="1">
    <source>
        <dbReference type="EMBL" id="MBP1994356.1"/>
    </source>
</evidence>
<reference evidence="1 2" key="1">
    <citation type="submission" date="2021-03" db="EMBL/GenBank/DDBJ databases">
        <title>Genomic Encyclopedia of Type Strains, Phase IV (KMG-IV): sequencing the most valuable type-strain genomes for metagenomic binning, comparative biology and taxonomic classification.</title>
        <authorList>
            <person name="Goeker M."/>
        </authorList>
    </citation>
    <scope>NUCLEOTIDE SEQUENCE [LARGE SCALE GENOMIC DNA]</scope>
    <source>
        <strain evidence="1 2">DSM 26048</strain>
    </source>
</reference>
<dbReference type="Proteomes" id="UP001519287">
    <property type="component" value="Unassembled WGS sequence"/>
</dbReference>
<comment type="caution">
    <text evidence="1">The sequence shown here is derived from an EMBL/GenBank/DDBJ whole genome shotgun (WGS) entry which is preliminary data.</text>
</comment>
<proteinExistence type="predicted"/>
<organism evidence="1 2">
    <name type="scientific">Paenibacillus eucommiae</name>
    <dbReference type="NCBI Taxonomy" id="1355755"/>
    <lineage>
        <taxon>Bacteria</taxon>
        <taxon>Bacillati</taxon>
        <taxon>Bacillota</taxon>
        <taxon>Bacilli</taxon>
        <taxon>Bacillales</taxon>
        <taxon>Paenibacillaceae</taxon>
        <taxon>Paenibacillus</taxon>
    </lineage>
</organism>